<keyword evidence="2" id="KW-1185">Reference proteome</keyword>
<evidence type="ECO:0000313" key="1">
    <source>
        <dbReference type="EMBL" id="TVT97323.1"/>
    </source>
</evidence>
<dbReference type="Gene3D" id="1.10.510.10">
    <property type="entry name" value="Transferase(Phosphotransferase) domain 1"/>
    <property type="match status" value="1"/>
</dbReference>
<sequence>MLRMRSLVIASLAHCKMTYMAPEYIGEGIISIKCHVYAFGATLFDTINSMNRSELPTRRDPDKW</sequence>
<protein>
    <recommendedName>
        <fullName evidence="3">Protein kinase domain-containing protein</fullName>
    </recommendedName>
</protein>
<comment type="caution">
    <text evidence="1">The sequence shown here is derived from an EMBL/GenBank/DDBJ whole genome shotgun (WGS) entry which is preliminary data.</text>
</comment>
<dbReference type="InterPro" id="IPR011009">
    <property type="entry name" value="Kinase-like_dom_sf"/>
</dbReference>
<dbReference type="Proteomes" id="UP000324897">
    <property type="component" value="Unassembled WGS sequence"/>
</dbReference>
<gene>
    <name evidence="1" type="ORF">EJB05_57436</name>
</gene>
<dbReference type="SUPFAM" id="SSF56112">
    <property type="entry name" value="Protein kinase-like (PK-like)"/>
    <property type="match status" value="1"/>
</dbReference>
<organism evidence="1 2">
    <name type="scientific">Eragrostis curvula</name>
    <name type="common">weeping love grass</name>
    <dbReference type="NCBI Taxonomy" id="38414"/>
    <lineage>
        <taxon>Eukaryota</taxon>
        <taxon>Viridiplantae</taxon>
        <taxon>Streptophyta</taxon>
        <taxon>Embryophyta</taxon>
        <taxon>Tracheophyta</taxon>
        <taxon>Spermatophyta</taxon>
        <taxon>Magnoliopsida</taxon>
        <taxon>Liliopsida</taxon>
        <taxon>Poales</taxon>
        <taxon>Poaceae</taxon>
        <taxon>PACMAD clade</taxon>
        <taxon>Chloridoideae</taxon>
        <taxon>Eragrostideae</taxon>
        <taxon>Eragrostidinae</taxon>
        <taxon>Eragrostis</taxon>
    </lineage>
</organism>
<evidence type="ECO:0000313" key="2">
    <source>
        <dbReference type="Proteomes" id="UP000324897"/>
    </source>
</evidence>
<reference evidence="1 2" key="1">
    <citation type="journal article" date="2019" name="Sci. Rep.">
        <title>A high-quality genome of Eragrostis curvula grass provides insights into Poaceae evolution and supports new strategies to enhance forage quality.</title>
        <authorList>
            <person name="Carballo J."/>
            <person name="Santos B.A.C.M."/>
            <person name="Zappacosta D."/>
            <person name="Garbus I."/>
            <person name="Selva J.P."/>
            <person name="Gallo C.A."/>
            <person name="Diaz A."/>
            <person name="Albertini E."/>
            <person name="Caccamo M."/>
            <person name="Echenique V."/>
        </authorList>
    </citation>
    <scope>NUCLEOTIDE SEQUENCE [LARGE SCALE GENOMIC DNA]</scope>
    <source>
        <strain evidence="2">cv. Victoria</strain>
        <tissue evidence="1">Leaf</tissue>
    </source>
</reference>
<proteinExistence type="predicted"/>
<accession>A0A5J9SEU9</accession>
<dbReference type="AlphaFoldDB" id="A0A5J9SEU9"/>
<feature type="non-terminal residue" evidence="1">
    <location>
        <position position="64"/>
    </location>
</feature>
<name>A0A5J9SEU9_9POAL</name>
<dbReference type="EMBL" id="RWGY01001032">
    <property type="protein sequence ID" value="TVT97323.1"/>
    <property type="molecule type" value="Genomic_DNA"/>
</dbReference>
<evidence type="ECO:0008006" key="3">
    <source>
        <dbReference type="Google" id="ProtNLM"/>
    </source>
</evidence>
<feature type="non-terminal residue" evidence="1">
    <location>
        <position position="1"/>
    </location>
</feature>
<dbReference type="Gramene" id="TVT97323">
    <property type="protein sequence ID" value="TVT97323"/>
    <property type="gene ID" value="EJB05_57436"/>
</dbReference>